<protein>
    <submittedName>
        <fullName evidence="1">Uncharacterized protein</fullName>
    </submittedName>
</protein>
<organism evidence="1">
    <name type="scientific">Arundo donax</name>
    <name type="common">Giant reed</name>
    <name type="synonym">Donax arundinaceus</name>
    <dbReference type="NCBI Taxonomy" id="35708"/>
    <lineage>
        <taxon>Eukaryota</taxon>
        <taxon>Viridiplantae</taxon>
        <taxon>Streptophyta</taxon>
        <taxon>Embryophyta</taxon>
        <taxon>Tracheophyta</taxon>
        <taxon>Spermatophyta</taxon>
        <taxon>Magnoliopsida</taxon>
        <taxon>Liliopsida</taxon>
        <taxon>Poales</taxon>
        <taxon>Poaceae</taxon>
        <taxon>PACMAD clade</taxon>
        <taxon>Arundinoideae</taxon>
        <taxon>Arundineae</taxon>
        <taxon>Arundo</taxon>
    </lineage>
</organism>
<accession>A0A0A8ZP51</accession>
<reference evidence="1" key="2">
    <citation type="journal article" date="2015" name="Data Brief">
        <title>Shoot transcriptome of the giant reed, Arundo donax.</title>
        <authorList>
            <person name="Barrero R.A."/>
            <person name="Guerrero F.D."/>
            <person name="Moolhuijzen P."/>
            <person name="Goolsby J.A."/>
            <person name="Tidwell J."/>
            <person name="Bellgard S.E."/>
            <person name="Bellgard M.I."/>
        </authorList>
    </citation>
    <scope>NUCLEOTIDE SEQUENCE</scope>
    <source>
        <tissue evidence="1">Shoot tissue taken approximately 20 cm above the soil surface</tissue>
    </source>
</reference>
<proteinExistence type="predicted"/>
<reference evidence="1" key="1">
    <citation type="submission" date="2014-09" db="EMBL/GenBank/DDBJ databases">
        <authorList>
            <person name="Magalhaes I.L.F."/>
            <person name="Oliveira U."/>
            <person name="Santos F.R."/>
            <person name="Vidigal T.H.D.A."/>
            <person name="Brescovit A.D."/>
            <person name="Santos A.J."/>
        </authorList>
    </citation>
    <scope>NUCLEOTIDE SEQUENCE</scope>
    <source>
        <tissue evidence="1">Shoot tissue taken approximately 20 cm above the soil surface</tissue>
    </source>
</reference>
<name>A0A0A8ZP51_ARUDO</name>
<dbReference type="EMBL" id="GBRH01257324">
    <property type="protein sequence ID" value="JAD40571.1"/>
    <property type="molecule type" value="Transcribed_RNA"/>
</dbReference>
<dbReference type="AlphaFoldDB" id="A0A0A8ZP51"/>
<evidence type="ECO:0000313" key="1">
    <source>
        <dbReference type="EMBL" id="JAD40571.1"/>
    </source>
</evidence>
<sequence>MESCISVYFINILRRWFPFVLS</sequence>